<dbReference type="RefSeq" id="WP_302039576.1">
    <property type="nucleotide sequence ID" value="NZ_JAUKPO010000014.1"/>
</dbReference>
<keyword evidence="2" id="KW-1003">Cell membrane</keyword>
<evidence type="ECO:0000256" key="3">
    <source>
        <dbReference type="ARBA" id="ARBA00022692"/>
    </source>
</evidence>
<evidence type="ECO:0000259" key="9">
    <source>
        <dbReference type="SMART" id="SM00471"/>
    </source>
</evidence>
<name>A0ABT8R9V8_9BACT</name>
<dbReference type="EMBL" id="JAUKPO010000014">
    <property type="protein sequence ID" value="MDO1448774.1"/>
    <property type="molecule type" value="Genomic_DNA"/>
</dbReference>
<keyword evidence="11" id="KW-1185">Reference proteome</keyword>
<dbReference type="Pfam" id="PF18967">
    <property type="entry name" value="PycTM"/>
    <property type="match status" value="1"/>
</dbReference>
<evidence type="ECO:0000313" key="11">
    <source>
        <dbReference type="Proteomes" id="UP001168528"/>
    </source>
</evidence>
<evidence type="ECO:0000256" key="5">
    <source>
        <dbReference type="ARBA" id="ARBA00022989"/>
    </source>
</evidence>
<evidence type="ECO:0000256" key="7">
    <source>
        <dbReference type="ARBA" id="ARBA00023136"/>
    </source>
</evidence>
<dbReference type="Proteomes" id="UP001168528">
    <property type="component" value="Unassembled WGS sequence"/>
</dbReference>
<protein>
    <submittedName>
        <fullName evidence="10">DUF5706 domain-containing protein</fullName>
    </submittedName>
</protein>
<gene>
    <name evidence="10" type="ORF">Q0590_21030</name>
</gene>
<proteinExistence type="predicted"/>
<comment type="subcellular location">
    <subcellularLocation>
        <location evidence="1">Cell membrane</location>
    </subcellularLocation>
</comment>
<dbReference type="InterPro" id="IPR043760">
    <property type="entry name" value="PycTM_dom"/>
</dbReference>
<feature type="domain" description="HD/PDEase" evidence="9">
    <location>
        <begin position="27"/>
        <end position="141"/>
    </location>
</feature>
<evidence type="ECO:0000256" key="2">
    <source>
        <dbReference type="ARBA" id="ARBA00022475"/>
    </source>
</evidence>
<feature type="transmembrane region" description="Helical" evidence="8">
    <location>
        <begin position="306"/>
        <end position="327"/>
    </location>
</feature>
<dbReference type="Gene3D" id="1.10.3210.10">
    <property type="entry name" value="Hypothetical protein af1432"/>
    <property type="match status" value="1"/>
</dbReference>
<dbReference type="InterPro" id="IPR006674">
    <property type="entry name" value="HD_domain"/>
</dbReference>
<dbReference type="Pfam" id="PF01966">
    <property type="entry name" value="HD"/>
    <property type="match status" value="1"/>
</dbReference>
<keyword evidence="5 8" id="KW-1133">Transmembrane helix</keyword>
<sequence>MIQQTSLLEETKKFVESLFQKQLPDQYTYHNLQHTKEVVAAAQLIADKTHLTQDEQEVVLLAAWLHDAGYCCRYDNHEEDSIRLARKFLTEQQAASEKTEKVLGCIRATRYPQQPHTLLEEVLCDADMYHITLDNYFERAEQLRLELTHVKNKQIGRREWIATNREFLKSHLFFTQYGKTEMEAAKEKNVKKLKKALKEMENGQPEFISPEHSHIIPHLHPDSPEHLQAKEWKKEKKEKKKDKHMDKDIHTPVRGIETMFRTMSVNQMELSAIADNKANIMITVNSIILSIVVSVLGRRLEEYPNFYIPTLILTLACLLTIIFAVLATRPNVTSGVFSKEDVYKKRTNLLFFGNFHSMNLDDYEWGIQEMMKDSDYLYGSMIRDNYFLGKVLGKKYKLLRVAYTIFMFGLVISFISYIIAIVFFPV</sequence>
<keyword evidence="4" id="KW-0547">Nucleotide-binding</keyword>
<feature type="transmembrane region" description="Helical" evidence="8">
    <location>
        <begin position="401"/>
        <end position="424"/>
    </location>
</feature>
<keyword evidence="7 8" id="KW-0472">Membrane</keyword>
<dbReference type="SMART" id="SM00471">
    <property type="entry name" value="HDc"/>
    <property type="match status" value="1"/>
</dbReference>
<dbReference type="InterPro" id="IPR003607">
    <property type="entry name" value="HD/PDEase_dom"/>
</dbReference>
<feature type="transmembrane region" description="Helical" evidence="8">
    <location>
        <begin position="278"/>
        <end position="300"/>
    </location>
</feature>
<dbReference type="InterPro" id="IPR009218">
    <property type="entry name" value="HD_phosphohydro"/>
</dbReference>
<dbReference type="PANTHER" id="PTHR21174">
    <property type="match status" value="1"/>
</dbReference>
<dbReference type="PANTHER" id="PTHR21174:SF0">
    <property type="entry name" value="HD PHOSPHOHYDROLASE FAMILY PROTEIN-RELATED"/>
    <property type="match status" value="1"/>
</dbReference>
<keyword evidence="6" id="KW-0051">Antiviral defense</keyword>
<comment type="caution">
    <text evidence="10">The sequence shown here is derived from an EMBL/GenBank/DDBJ whole genome shotgun (WGS) entry which is preliminary data.</text>
</comment>
<evidence type="ECO:0000256" key="6">
    <source>
        <dbReference type="ARBA" id="ARBA00023118"/>
    </source>
</evidence>
<evidence type="ECO:0000256" key="1">
    <source>
        <dbReference type="ARBA" id="ARBA00004236"/>
    </source>
</evidence>
<organism evidence="10 11">
    <name type="scientific">Rhodocytophaga aerolata</name>
    <dbReference type="NCBI Taxonomy" id="455078"/>
    <lineage>
        <taxon>Bacteria</taxon>
        <taxon>Pseudomonadati</taxon>
        <taxon>Bacteroidota</taxon>
        <taxon>Cytophagia</taxon>
        <taxon>Cytophagales</taxon>
        <taxon>Rhodocytophagaceae</taxon>
        <taxon>Rhodocytophaga</taxon>
    </lineage>
</organism>
<accession>A0ABT8R9V8</accession>
<evidence type="ECO:0000256" key="8">
    <source>
        <dbReference type="SAM" id="Phobius"/>
    </source>
</evidence>
<dbReference type="CDD" id="cd00077">
    <property type="entry name" value="HDc"/>
    <property type="match status" value="1"/>
</dbReference>
<dbReference type="SUPFAM" id="SSF109604">
    <property type="entry name" value="HD-domain/PDEase-like"/>
    <property type="match status" value="1"/>
</dbReference>
<evidence type="ECO:0000256" key="4">
    <source>
        <dbReference type="ARBA" id="ARBA00022741"/>
    </source>
</evidence>
<evidence type="ECO:0000313" key="10">
    <source>
        <dbReference type="EMBL" id="MDO1448774.1"/>
    </source>
</evidence>
<reference evidence="10" key="1">
    <citation type="submission" date="2023-07" db="EMBL/GenBank/DDBJ databases">
        <title>The genome sequence of Rhodocytophaga aerolata KACC 12507.</title>
        <authorList>
            <person name="Zhang X."/>
        </authorList>
    </citation>
    <scope>NUCLEOTIDE SEQUENCE</scope>
    <source>
        <strain evidence="10">KACC 12507</strain>
    </source>
</reference>
<keyword evidence="3 8" id="KW-0812">Transmembrane</keyword>